<gene>
    <name evidence="1" type="ORF">EYZ11_005788</name>
</gene>
<keyword evidence="2" id="KW-1185">Reference proteome</keyword>
<evidence type="ECO:0000313" key="1">
    <source>
        <dbReference type="EMBL" id="THC94749.1"/>
    </source>
</evidence>
<evidence type="ECO:0000313" key="2">
    <source>
        <dbReference type="Proteomes" id="UP000308092"/>
    </source>
</evidence>
<proteinExistence type="predicted"/>
<comment type="caution">
    <text evidence="1">The sequence shown here is derived from an EMBL/GenBank/DDBJ whole genome shotgun (WGS) entry which is preliminary data.</text>
</comment>
<dbReference type="AlphaFoldDB" id="A0A4S3JH56"/>
<accession>A0A4S3JH56</accession>
<dbReference type="Proteomes" id="UP000308092">
    <property type="component" value="Unassembled WGS sequence"/>
</dbReference>
<protein>
    <submittedName>
        <fullName evidence="1">Uncharacterized protein</fullName>
    </submittedName>
</protein>
<dbReference type="EMBL" id="SOSA01000191">
    <property type="protein sequence ID" value="THC94749.1"/>
    <property type="molecule type" value="Genomic_DNA"/>
</dbReference>
<dbReference type="VEuPathDB" id="FungiDB:EYZ11_005788"/>
<reference evidence="1 2" key="1">
    <citation type="submission" date="2019-03" db="EMBL/GenBank/DDBJ databases">
        <title>The genome sequence of a newly discovered highly antifungal drug resistant Aspergillus species, Aspergillus tanneri NIH 1004.</title>
        <authorList>
            <person name="Mounaud S."/>
            <person name="Singh I."/>
            <person name="Joardar V."/>
            <person name="Pakala S."/>
            <person name="Pakala S."/>
            <person name="Venepally P."/>
            <person name="Hoover J."/>
            <person name="Nierman W."/>
            <person name="Chung J."/>
            <person name="Losada L."/>
        </authorList>
    </citation>
    <scope>NUCLEOTIDE SEQUENCE [LARGE SCALE GENOMIC DNA]</scope>
    <source>
        <strain evidence="1 2">NIH1004</strain>
    </source>
</reference>
<organism evidence="1 2">
    <name type="scientific">Aspergillus tanneri</name>
    <dbReference type="NCBI Taxonomy" id="1220188"/>
    <lineage>
        <taxon>Eukaryota</taxon>
        <taxon>Fungi</taxon>
        <taxon>Dikarya</taxon>
        <taxon>Ascomycota</taxon>
        <taxon>Pezizomycotina</taxon>
        <taxon>Eurotiomycetes</taxon>
        <taxon>Eurotiomycetidae</taxon>
        <taxon>Eurotiales</taxon>
        <taxon>Aspergillaceae</taxon>
        <taxon>Aspergillus</taxon>
        <taxon>Aspergillus subgen. Circumdati</taxon>
    </lineage>
</organism>
<sequence>MNISIQYSASEYLLWLPINPHKSIGTGESPANHWQKKSHLVSTKSWAGISKFEEAPQLPSSYFQVDHILLWKSRSLALLVVPRESMPSTTACIQRLSKISHLVPSHLMLRGIPRELSHSDSAIRQNARWTVQGRPFGRIIAYTGMVNYDFTVPTASSVAMVEES</sequence>
<name>A0A4S3JH56_9EURO</name>